<reference evidence="1" key="1">
    <citation type="submission" date="2021-01" db="EMBL/GenBank/DDBJ databases">
        <authorList>
            <consortium name="Genoscope - CEA"/>
            <person name="William W."/>
        </authorList>
    </citation>
    <scope>NUCLEOTIDE SEQUENCE</scope>
</reference>
<protein>
    <submittedName>
        <fullName evidence="1">Uncharacterized protein</fullName>
    </submittedName>
</protein>
<organism evidence="1 2">
    <name type="scientific">Paramecium primaurelia</name>
    <dbReference type="NCBI Taxonomy" id="5886"/>
    <lineage>
        <taxon>Eukaryota</taxon>
        <taxon>Sar</taxon>
        <taxon>Alveolata</taxon>
        <taxon>Ciliophora</taxon>
        <taxon>Intramacronucleata</taxon>
        <taxon>Oligohymenophorea</taxon>
        <taxon>Peniculida</taxon>
        <taxon>Parameciidae</taxon>
        <taxon>Paramecium</taxon>
    </lineage>
</organism>
<name>A0A8S1PTC8_PARPR</name>
<proteinExistence type="predicted"/>
<dbReference type="EMBL" id="CAJJDM010000133">
    <property type="protein sequence ID" value="CAD8106282.1"/>
    <property type="molecule type" value="Genomic_DNA"/>
</dbReference>
<evidence type="ECO:0000313" key="2">
    <source>
        <dbReference type="Proteomes" id="UP000688137"/>
    </source>
</evidence>
<accession>A0A8S1PTC8</accession>
<evidence type="ECO:0000313" key="1">
    <source>
        <dbReference type="EMBL" id="CAD8106282.1"/>
    </source>
</evidence>
<sequence>MANQLDTISFSTQQRLHQYNPSTDSHKSNKQHQYPQNFNIQQINKEIQFIADYALRLIKTTQSTSDKYKYIIRIAEISMKAKEVDINKKLLDDVVEELTIIVTHSLKSKTVQLLLTRLIQLYKKKQASFINSEKNIKKFASYFNNKPKNQNKIITNQIDSPRLNAQIQKSYSPTSHYKNSRITTSKEQKLQIQNHHLEDPYNLNYEHLKALLSPQINFQRQRNYYLSKY</sequence>
<dbReference type="AlphaFoldDB" id="A0A8S1PTC8"/>
<dbReference type="OMA" id="DAHQINK"/>
<comment type="caution">
    <text evidence="1">The sequence shown here is derived from an EMBL/GenBank/DDBJ whole genome shotgun (WGS) entry which is preliminary data.</text>
</comment>
<dbReference type="Proteomes" id="UP000688137">
    <property type="component" value="Unassembled WGS sequence"/>
</dbReference>
<gene>
    <name evidence="1" type="ORF">PPRIM_AZ9-3.1.T1300043</name>
</gene>
<keyword evidence="2" id="KW-1185">Reference proteome</keyword>